<gene>
    <name evidence="2" type="ORF">BKA21_001828</name>
    <name evidence="1" type="ORF">Col01nite_35540</name>
</gene>
<dbReference type="InterPro" id="IPR006311">
    <property type="entry name" value="TAT_signal"/>
</dbReference>
<dbReference type="RefSeq" id="WP_140457938.1">
    <property type="nucleotide sequence ID" value="NZ_BAABFI010000001.1"/>
</dbReference>
<evidence type="ECO:0000313" key="1">
    <source>
        <dbReference type="EMBL" id="GIG34395.1"/>
    </source>
</evidence>
<sequence>MTRTPHRRTGPAGPVVARRTVLQVGLGLGVVAALPLDARPAAAVPVRRAVPAVAVATVAVEGSGARTTLQTGAATTVLLHVARRFHYEVRPVDHAVTGYGDVAPDAPAHEAHHLTGTAIDIDPGAFPPGARDGLYPHELTVVRDVLADCEGLVWWGGDATDVPCEGHFHLVPAPDDPAVARLAQRLVRSHGRPGGAGTGEDLVFTPDRLEHARAVSLDLSTRTS</sequence>
<evidence type="ECO:0008006" key="5">
    <source>
        <dbReference type="Google" id="ProtNLM"/>
    </source>
</evidence>
<dbReference type="EMBL" id="BONN01000017">
    <property type="protein sequence ID" value="GIG34395.1"/>
    <property type="molecule type" value="Genomic_DNA"/>
</dbReference>
<evidence type="ECO:0000313" key="2">
    <source>
        <dbReference type="EMBL" id="NYD86279.1"/>
    </source>
</evidence>
<dbReference type="Proteomes" id="UP000618382">
    <property type="component" value="Unassembled WGS sequence"/>
</dbReference>
<dbReference type="EMBL" id="JACCBK010000001">
    <property type="protein sequence ID" value="NYD86279.1"/>
    <property type="molecule type" value="Genomic_DNA"/>
</dbReference>
<keyword evidence="4" id="KW-1185">Reference proteome</keyword>
<dbReference type="PROSITE" id="PS51318">
    <property type="entry name" value="TAT"/>
    <property type="match status" value="1"/>
</dbReference>
<name>A0A7Y9FFH6_9CELL</name>
<proteinExistence type="predicted"/>
<comment type="caution">
    <text evidence="2">The sequence shown here is derived from an EMBL/GenBank/DDBJ whole genome shotgun (WGS) entry which is preliminary data.</text>
</comment>
<dbReference type="Proteomes" id="UP000577956">
    <property type="component" value="Unassembled WGS sequence"/>
</dbReference>
<accession>A0A7Y9FFH6</accession>
<reference evidence="2 3" key="1">
    <citation type="submission" date="2020-07" db="EMBL/GenBank/DDBJ databases">
        <title>Sequencing the genomes of 1000 actinobacteria strains.</title>
        <authorList>
            <person name="Klenk H.-P."/>
        </authorList>
    </citation>
    <scope>NUCLEOTIDE SEQUENCE [LARGE SCALE GENOMIC DNA]</scope>
    <source>
        <strain evidence="2 3">DSM 24482</strain>
    </source>
</reference>
<organism evidence="2 3">
    <name type="scientific">Cellulomonas oligotrophica</name>
    <dbReference type="NCBI Taxonomy" id="931536"/>
    <lineage>
        <taxon>Bacteria</taxon>
        <taxon>Bacillati</taxon>
        <taxon>Actinomycetota</taxon>
        <taxon>Actinomycetes</taxon>
        <taxon>Micrococcales</taxon>
        <taxon>Cellulomonadaceae</taxon>
        <taxon>Cellulomonas</taxon>
    </lineage>
</organism>
<dbReference type="AlphaFoldDB" id="A0A7Y9FFH6"/>
<protein>
    <recommendedName>
        <fullName evidence="5">Peptidase M15C domain-containing protein</fullName>
    </recommendedName>
</protein>
<evidence type="ECO:0000313" key="3">
    <source>
        <dbReference type="Proteomes" id="UP000577956"/>
    </source>
</evidence>
<reference evidence="1 4" key="2">
    <citation type="submission" date="2021-01" db="EMBL/GenBank/DDBJ databases">
        <title>Whole genome shotgun sequence of Cellulomonas oligotrophica NBRC 109435.</title>
        <authorList>
            <person name="Komaki H."/>
            <person name="Tamura T."/>
        </authorList>
    </citation>
    <scope>NUCLEOTIDE SEQUENCE [LARGE SCALE GENOMIC DNA]</scope>
    <source>
        <strain evidence="1 4">NBRC 109435</strain>
    </source>
</reference>
<evidence type="ECO:0000313" key="4">
    <source>
        <dbReference type="Proteomes" id="UP000618382"/>
    </source>
</evidence>